<dbReference type="SUPFAM" id="SSF55874">
    <property type="entry name" value="ATPase domain of HSP90 chaperone/DNA topoisomerase II/histidine kinase"/>
    <property type="match status" value="1"/>
</dbReference>
<dbReference type="GO" id="GO:0004740">
    <property type="term" value="F:pyruvate dehydrogenase (acetyl-transferring) kinase activity"/>
    <property type="evidence" value="ECO:0007669"/>
    <property type="project" value="TreeGrafter"/>
</dbReference>
<accession>A0A267GU19</accession>
<dbReference type="InterPro" id="IPR036784">
    <property type="entry name" value="AK/P_DHK_N_sf"/>
</dbReference>
<dbReference type="Gene3D" id="3.30.565.10">
    <property type="entry name" value="Histidine kinase-like ATPase, C-terminal domain"/>
    <property type="match status" value="1"/>
</dbReference>
<dbReference type="InterPro" id="IPR005467">
    <property type="entry name" value="His_kinase_dom"/>
</dbReference>
<proteinExistence type="inferred from homology"/>
<dbReference type="EC" id="2.7.11.-" evidence="10"/>
<dbReference type="InterPro" id="IPR036890">
    <property type="entry name" value="HATPase_C_sf"/>
</dbReference>
<dbReference type="InterPro" id="IPR039028">
    <property type="entry name" value="BCKD/PDK"/>
</dbReference>
<dbReference type="PANTHER" id="PTHR11947">
    <property type="entry name" value="PYRUVATE DEHYDROGENASE KINASE"/>
    <property type="match status" value="1"/>
</dbReference>
<dbReference type="InterPro" id="IPR003594">
    <property type="entry name" value="HATPase_dom"/>
</dbReference>
<evidence type="ECO:0000256" key="9">
    <source>
        <dbReference type="ARBA" id="ARBA00023128"/>
    </source>
</evidence>
<gene>
    <name evidence="12" type="ORF">BOX15_Mlig007738g1</name>
</gene>
<evidence type="ECO:0000313" key="12">
    <source>
        <dbReference type="EMBL" id="PAA89518.1"/>
    </source>
</evidence>
<sequence>MSRASKLVSYRALSRVTPSRAGQIRFNNAASSATTTAACTIVSPAPSPSMACSHYYNQAAVDAAAAKNSVRLTPASLLYSGRAADSHQVLRSAQYLQRELPVRIAHRVADFRALPFVVGCHPTLLAVHELYLRAFHILSNTPSLTEPEDEIQYSGLLRQLLDEHKDVVTMLAEGFRECGRHVRDSGLVRTFLDRTLTSRLGIRLLCEHHLALRQEKPDFVGIVGTKFCPGDLVESRAALVTRMCDMKYGQSPTIRVDGNGSKAAFSYIPQPIEYVLTELLKNAFRATVEFHRGRPGPVPEVRVTVANNDVDFVIRISDQGGGVPHEIFDKIFDYNFSTAEASEQHESFFDRVSESRSSSSSMHGFGFGLPASLAYAKYLGGALTFETMQGVGSDFYLRLRHIDGRGDTFRI</sequence>
<dbReference type="SMART" id="SM00387">
    <property type="entry name" value="HATPase_c"/>
    <property type="match status" value="1"/>
</dbReference>
<keyword evidence="13" id="KW-1185">Reference proteome</keyword>
<evidence type="ECO:0000256" key="10">
    <source>
        <dbReference type="RuleBase" id="RU366032"/>
    </source>
</evidence>
<dbReference type="Proteomes" id="UP000215902">
    <property type="component" value="Unassembled WGS sequence"/>
</dbReference>
<dbReference type="GO" id="GO:0005524">
    <property type="term" value="F:ATP binding"/>
    <property type="evidence" value="ECO:0007669"/>
    <property type="project" value="UniProtKB-UniRule"/>
</dbReference>
<dbReference type="OrthoDB" id="3264224at2759"/>
<protein>
    <recommendedName>
        <fullName evidence="10">Protein-serine/threonine kinase</fullName>
        <ecNumber evidence="10">2.7.11.-</ecNumber>
    </recommendedName>
</protein>
<dbReference type="STRING" id="282301.A0A267GU19"/>
<evidence type="ECO:0000259" key="11">
    <source>
        <dbReference type="PROSITE" id="PS50109"/>
    </source>
</evidence>
<reference evidence="12 13" key="1">
    <citation type="submission" date="2017-06" db="EMBL/GenBank/DDBJ databases">
        <title>A platform for efficient transgenesis in Macrostomum lignano, a flatworm model organism for stem cell research.</title>
        <authorList>
            <person name="Berezikov E."/>
        </authorList>
    </citation>
    <scope>NUCLEOTIDE SEQUENCE [LARGE SCALE GENOMIC DNA]</scope>
    <source>
        <strain evidence="12">DV1</strain>
        <tissue evidence="12">Whole organism</tissue>
    </source>
</reference>
<dbReference type="Pfam" id="PF02518">
    <property type="entry name" value="HATPase_c"/>
    <property type="match status" value="1"/>
</dbReference>
<evidence type="ECO:0000256" key="3">
    <source>
        <dbReference type="ARBA" id="ARBA00022553"/>
    </source>
</evidence>
<dbReference type="PANTHER" id="PTHR11947:SF20">
    <property type="entry name" value="[3-METHYL-2-OXOBUTANOATE DEHYDROGENASE [LIPOAMIDE]] KINASE, MITOCHONDRIAL"/>
    <property type="match status" value="1"/>
</dbReference>
<comment type="caution">
    <text evidence="12">The sequence shown here is derived from an EMBL/GenBank/DDBJ whole genome shotgun (WGS) entry which is preliminary data.</text>
</comment>
<evidence type="ECO:0000256" key="5">
    <source>
        <dbReference type="ARBA" id="ARBA00022741"/>
    </source>
</evidence>
<comment type="similarity">
    <text evidence="2 10">Belongs to the PDK/BCKDK protein kinase family.</text>
</comment>
<keyword evidence="4 10" id="KW-0808">Transferase</keyword>
<dbReference type="GO" id="GO:0010906">
    <property type="term" value="P:regulation of glucose metabolic process"/>
    <property type="evidence" value="ECO:0007669"/>
    <property type="project" value="TreeGrafter"/>
</dbReference>
<dbReference type="EMBL" id="NIVC01000150">
    <property type="protein sequence ID" value="PAA89518.1"/>
    <property type="molecule type" value="Genomic_DNA"/>
</dbReference>
<evidence type="ECO:0000256" key="4">
    <source>
        <dbReference type="ARBA" id="ARBA00022679"/>
    </source>
</evidence>
<dbReference type="InterPro" id="IPR004358">
    <property type="entry name" value="Sig_transdc_His_kin-like_C"/>
</dbReference>
<keyword evidence="9 10" id="KW-0496">Mitochondrion</keyword>
<evidence type="ECO:0000313" key="13">
    <source>
        <dbReference type="Proteomes" id="UP000215902"/>
    </source>
</evidence>
<keyword evidence="8" id="KW-0809">Transit peptide</keyword>
<keyword evidence="7 10" id="KW-0067">ATP-binding</keyword>
<dbReference type="Pfam" id="PF10436">
    <property type="entry name" value="BCDHK_Adom3"/>
    <property type="match status" value="1"/>
</dbReference>
<organism evidence="12 13">
    <name type="scientific">Macrostomum lignano</name>
    <dbReference type="NCBI Taxonomy" id="282301"/>
    <lineage>
        <taxon>Eukaryota</taxon>
        <taxon>Metazoa</taxon>
        <taxon>Spiralia</taxon>
        <taxon>Lophotrochozoa</taxon>
        <taxon>Platyhelminthes</taxon>
        <taxon>Rhabditophora</taxon>
        <taxon>Macrostomorpha</taxon>
        <taxon>Macrostomida</taxon>
        <taxon>Macrostomidae</taxon>
        <taxon>Macrostomum</taxon>
    </lineage>
</organism>
<dbReference type="SUPFAM" id="SSF69012">
    <property type="entry name" value="alpha-ketoacid dehydrogenase kinase, N-terminal domain"/>
    <property type="match status" value="1"/>
</dbReference>
<evidence type="ECO:0000256" key="6">
    <source>
        <dbReference type="ARBA" id="ARBA00022777"/>
    </source>
</evidence>
<evidence type="ECO:0000256" key="2">
    <source>
        <dbReference type="ARBA" id="ARBA00006155"/>
    </source>
</evidence>
<dbReference type="InterPro" id="IPR018955">
    <property type="entry name" value="BCDHK/PDK_N"/>
</dbReference>
<dbReference type="Gene3D" id="1.20.140.20">
    <property type="entry name" value="Alpha-ketoacid/pyruvate dehydrogenase kinase, N-terminal domain"/>
    <property type="match status" value="1"/>
</dbReference>
<dbReference type="GO" id="GO:0005759">
    <property type="term" value="C:mitochondrial matrix"/>
    <property type="evidence" value="ECO:0007669"/>
    <property type="project" value="UniProtKB-SubCell"/>
</dbReference>
<dbReference type="AlphaFoldDB" id="A0A267GU19"/>
<evidence type="ECO:0000256" key="8">
    <source>
        <dbReference type="ARBA" id="ARBA00022946"/>
    </source>
</evidence>
<feature type="domain" description="Histidine kinase" evidence="11">
    <location>
        <begin position="272"/>
        <end position="403"/>
    </location>
</feature>
<keyword evidence="6 10" id="KW-0418">Kinase</keyword>
<evidence type="ECO:0000256" key="1">
    <source>
        <dbReference type="ARBA" id="ARBA00004305"/>
    </source>
</evidence>
<keyword evidence="5 10" id="KW-0547">Nucleotide-binding</keyword>
<keyword evidence="3" id="KW-0597">Phosphoprotein</keyword>
<dbReference type="PRINTS" id="PR00344">
    <property type="entry name" value="BCTRLSENSOR"/>
</dbReference>
<name>A0A267GU19_9PLAT</name>
<evidence type="ECO:0000256" key="7">
    <source>
        <dbReference type="ARBA" id="ARBA00022840"/>
    </source>
</evidence>
<dbReference type="PROSITE" id="PS50109">
    <property type="entry name" value="HIS_KIN"/>
    <property type="match status" value="1"/>
</dbReference>
<comment type="subcellular location">
    <subcellularLocation>
        <location evidence="1 10">Mitochondrion matrix</location>
    </subcellularLocation>
</comment>